<feature type="domain" description="Sugar phosphate transporter" evidence="7">
    <location>
        <begin position="188"/>
        <end position="493"/>
    </location>
</feature>
<feature type="region of interest" description="Disordered" evidence="5">
    <location>
        <begin position="35"/>
        <end position="125"/>
    </location>
</feature>
<accession>A0A8H7VL72</accession>
<sequence length="560" mass="62356">MPSATLVSHEPAIIAADAGDGSFNTQQDLTIKQPQTSLESTIDTRSPLSPSTTRNYFGNGKQNLYNRGGNVSGANNNINNNYDKMPQSLPTPPLQSSSDDYHYQPQQSQSHSHHRSSSTISESFTNSNNSKGYLSSVFSTSNNSQDVQADLSTHHIDSTTRNMNPIQNLMNYVMPNNAHFVVSDNLKFILNCCMWYMSSSLTNNMGKQILNMFRFPVTLTFIQFGLVAMWCYGVAMVFGVTQIRSPTRRIAETMAPLAVFLIVGHVFSSIAISRVPVSLVHTIKALAPLFTVMFYRFVFQVRYTSKVYISLLPLTLGVILACTFTFSNNLIGLLCAFLSCLVFVSQNIFNKKLIFKEASLGKSDPNKLDKMNMLFYSSALSFILMSPLWLYSDGMDLLFSSSDSELSTTPIVSDDGVNSSQLFMLLLLNGSTNFAQNWFAFTTLSMTSPVTYSIASLVKRIFVIVMSILWFGQQVSFAQSLGIMLTFVGLWMYQSAKRDVDRGETKIREKSMDNVLPTSSSANPTSLYDDNNSNTTSNSIQSWISNRWNGTWAAREGKIQ</sequence>
<dbReference type="GO" id="GO:0016020">
    <property type="term" value="C:membrane"/>
    <property type="evidence" value="ECO:0007669"/>
    <property type="project" value="UniProtKB-SubCell"/>
</dbReference>
<keyword evidence="9" id="KW-1185">Reference proteome</keyword>
<keyword evidence="2 6" id="KW-0812">Transmembrane</keyword>
<feature type="transmembrane region" description="Helical" evidence="6">
    <location>
        <begin position="278"/>
        <end position="295"/>
    </location>
</feature>
<dbReference type="InterPro" id="IPR037185">
    <property type="entry name" value="EmrE-like"/>
</dbReference>
<keyword evidence="3 6" id="KW-1133">Transmembrane helix</keyword>
<feature type="transmembrane region" description="Helical" evidence="6">
    <location>
        <begin position="330"/>
        <end position="350"/>
    </location>
</feature>
<feature type="compositionally biased region" description="Polar residues" evidence="5">
    <location>
        <begin position="35"/>
        <end position="65"/>
    </location>
</feature>
<dbReference type="Gene3D" id="1.10.3730.20">
    <property type="match status" value="1"/>
</dbReference>
<dbReference type="Pfam" id="PF03151">
    <property type="entry name" value="TPT"/>
    <property type="match status" value="1"/>
</dbReference>
<keyword evidence="4 6" id="KW-0472">Membrane</keyword>
<dbReference type="InterPro" id="IPR050186">
    <property type="entry name" value="TPT_transporter"/>
</dbReference>
<evidence type="ECO:0000256" key="4">
    <source>
        <dbReference type="ARBA" id="ARBA00023136"/>
    </source>
</evidence>
<gene>
    <name evidence="8" type="ORF">INT45_003961</name>
</gene>
<feature type="compositionally biased region" description="Low complexity" evidence="5">
    <location>
        <begin position="68"/>
        <end position="81"/>
    </location>
</feature>
<feature type="transmembrane region" description="Helical" evidence="6">
    <location>
        <begin position="371"/>
        <end position="391"/>
    </location>
</feature>
<evidence type="ECO:0000313" key="9">
    <source>
        <dbReference type="Proteomes" id="UP000646827"/>
    </source>
</evidence>
<comment type="caution">
    <text evidence="8">The sequence shown here is derived from an EMBL/GenBank/DDBJ whole genome shotgun (WGS) entry which is preliminary data.</text>
</comment>
<feature type="compositionally biased region" description="Polar residues" evidence="5">
    <location>
        <begin position="516"/>
        <end position="530"/>
    </location>
</feature>
<evidence type="ECO:0000256" key="6">
    <source>
        <dbReference type="SAM" id="Phobius"/>
    </source>
</evidence>
<evidence type="ECO:0000256" key="5">
    <source>
        <dbReference type="SAM" id="MobiDB-lite"/>
    </source>
</evidence>
<feature type="transmembrane region" description="Helical" evidence="6">
    <location>
        <begin position="307"/>
        <end position="324"/>
    </location>
</feature>
<dbReference type="OrthoDB" id="1588579at2759"/>
<feature type="transmembrane region" description="Helical" evidence="6">
    <location>
        <begin position="253"/>
        <end position="272"/>
    </location>
</feature>
<name>A0A8H7VL72_9FUNG</name>
<dbReference type="PANTHER" id="PTHR11132">
    <property type="entry name" value="SOLUTE CARRIER FAMILY 35"/>
    <property type="match status" value="1"/>
</dbReference>
<feature type="compositionally biased region" description="Low complexity" evidence="5">
    <location>
        <begin position="94"/>
        <end position="110"/>
    </location>
</feature>
<evidence type="ECO:0000256" key="1">
    <source>
        <dbReference type="ARBA" id="ARBA00004141"/>
    </source>
</evidence>
<dbReference type="AlphaFoldDB" id="A0A8H7VL72"/>
<organism evidence="8 9">
    <name type="scientific">Circinella minor</name>
    <dbReference type="NCBI Taxonomy" id="1195481"/>
    <lineage>
        <taxon>Eukaryota</taxon>
        <taxon>Fungi</taxon>
        <taxon>Fungi incertae sedis</taxon>
        <taxon>Mucoromycota</taxon>
        <taxon>Mucoromycotina</taxon>
        <taxon>Mucoromycetes</taxon>
        <taxon>Mucorales</taxon>
        <taxon>Lichtheimiaceae</taxon>
        <taxon>Circinella</taxon>
    </lineage>
</organism>
<protein>
    <recommendedName>
        <fullName evidence="7">Sugar phosphate transporter domain-containing protein</fullName>
    </recommendedName>
</protein>
<evidence type="ECO:0000256" key="2">
    <source>
        <dbReference type="ARBA" id="ARBA00022692"/>
    </source>
</evidence>
<feature type="region of interest" description="Disordered" evidence="5">
    <location>
        <begin position="507"/>
        <end position="534"/>
    </location>
</feature>
<evidence type="ECO:0000259" key="7">
    <source>
        <dbReference type="Pfam" id="PF03151"/>
    </source>
</evidence>
<dbReference type="Proteomes" id="UP000646827">
    <property type="component" value="Unassembled WGS sequence"/>
</dbReference>
<dbReference type="EMBL" id="JAEPRB010000215">
    <property type="protein sequence ID" value="KAG2218694.1"/>
    <property type="molecule type" value="Genomic_DNA"/>
</dbReference>
<reference evidence="8 9" key="1">
    <citation type="submission" date="2020-12" db="EMBL/GenBank/DDBJ databases">
        <title>Metabolic potential, ecology and presence of endohyphal bacteria is reflected in genomic diversity of Mucoromycotina.</title>
        <authorList>
            <person name="Muszewska A."/>
            <person name="Okrasinska A."/>
            <person name="Steczkiewicz K."/>
            <person name="Drgas O."/>
            <person name="Orlowska M."/>
            <person name="Perlinska-Lenart U."/>
            <person name="Aleksandrzak-Piekarczyk T."/>
            <person name="Szatraj K."/>
            <person name="Zielenkiewicz U."/>
            <person name="Pilsyk S."/>
            <person name="Malc E."/>
            <person name="Mieczkowski P."/>
            <person name="Kruszewska J.S."/>
            <person name="Biernat P."/>
            <person name="Pawlowska J."/>
        </authorList>
    </citation>
    <scope>NUCLEOTIDE SEQUENCE [LARGE SCALE GENOMIC DNA]</scope>
    <source>
        <strain evidence="8 9">CBS 142.35</strain>
    </source>
</reference>
<comment type="subcellular location">
    <subcellularLocation>
        <location evidence="1">Membrane</location>
        <topology evidence="1">Multi-pass membrane protein</topology>
    </subcellularLocation>
</comment>
<feature type="transmembrane region" description="Helical" evidence="6">
    <location>
        <begin position="221"/>
        <end position="241"/>
    </location>
</feature>
<proteinExistence type="predicted"/>
<dbReference type="SUPFAM" id="SSF103481">
    <property type="entry name" value="Multidrug resistance efflux transporter EmrE"/>
    <property type="match status" value="1"/>
</dbReference>
<dbReference type="InterPro" id="IPR004853">
    <property type="entry name" value="Sugar_P_trans_dom"/>
</dbReference>
<evidence type="ECO:0000256" key="3">
    <source>
        <dbReference type="ARBA" id="ARBA00022989"/>
    </source>
</evidence>
<evidence type="ECO:0000313" key="8">
    <source>
        <dbReference type="EMBL" id="KAG2218694.1"/>
    </source>
</evidence>